<name>A0A7U7GCK2_9GAMM</name>
<feature type="compositionally biased region" description="Basic and acidic residues" evidence="1">
    <location>
        <begin position="121"/>
        <end position="146"/>
    </location>
</feature>
<sequence length="160" mass="18229">MIGYQQNHSRSRTMKQHTAILSTVMLSGIIIGCSSDPLHAQSYQYYPDYNPTVRRDYYSSEGYAPDGTYHSEDIVEDKRASYYSPGRNKAITRPRTTVESWRNEPGQQTTRERTSWIGADGKPHSTTIERNEITDPDGNSHTDTHVTLKRANKGKKDESE</sequence>
<protein>
    <submittedName>
        <fullName evidence="2">Uncharacterized protein</fullName>
    </submittedName>
</protein>
<accession>A0A7U7GCK2</accession>
<evidence type="ECO:0000313" key="3">
    <source>
        <dbReference type="Proteomes" id="UP000019184"/>
    </source>
</evidence>
<feature type="region of interest" description="Disordered" evidence="1">
    <location>
        <begin position="79"/>
        <end position="160"/>
    </location>
</feature>
<feature type="compositionally biased region" description="Polar residues" evidence="1">
    <location>
        <begin position="94"/>
        <end position="109"/>
    </location>
</feature>
<comment type="caution">
    <text evidence="2">The sequence shown here is derived from an EMBL/GenBank/DDBJ whole genome shotgun (WGS) entry which is preliminary data.</text>
</comment>
<evidence type="ECO:0000256" key="1">
    <source>
        <dbReference type="SAM" id="MobiDB-lite"/>
    </source>
</evidence>
<dbReference type="Proteomes" id="UP000019184">
    <property type="component" value="Unassembled WGS sequence"/>
</dbReference>
<keyword evidence="3" id="KW-1185">Reference proteome</keyword>
<reference evidence="2 3" key="1">
    <citation type="journal article" date="2014" name="ISME J.">
        <title>Candidatus Competibacter-lineage genomes retrieved from metagenomes reveal functional metabolic diversity.</title>
        <authorList>
            <person name="McIlroy S.J."/>
            <person name="Albertsen M."/>
            <person name="Andresen E.K."/>
            <person name="Saunders A.M."/>
            <person name="Kristiansen R."/>
            <person name="Stokholm-Bjerregaard M."/>
            <person name="Nielsen K.L."/>
            <person name="Nielsen P.H."/>
        </authorList>
    </citation>
    <scope>NUCLEOTIDE SEQUENCE [LARGE SCALE GENOMIC DNA]</scope>
    <source>
        <strain evidence="2 3">Run_B_J11</strain>
    </source>
</reference>
<proteinExistence type="predicted"/>
<organism evidence="2 3">
    <name type="scientific">Candidatus Contendobacter odensis Run_B_J11</name>
    <dbReference type="NCBI Taxonomy" id="1400861"/>
    <lineage>
        <taxon>Bacteria</taxon>
        <taxon>Pseudomonadati</taxon>
        <taxon>Pseudomonadota</taxon>
        <taxon>Gammaproteobacteria</taxon>
        <taxon>Candidatus Competibacteraceae</taxon>
        <taxon>Candidatus Contendibacter</taxon>
    </lineage>
</organism>
<evidence type="ECO:0000313" key="2">
    <source>
        <dbReference type="EMBL" id="CDH45657.1"/>
    </source>
</evidence>
<dbReference type="EMBL" id="CBTK010000195">
    <property type="protein sequence ID" value="CDH45657.1"/>
    <property type="molecule type" value="Genomic_DNA"/>
</dbReference>
<dbReference type="AlphaFoldDB" id="A0A7U7GCK2"/>
<gene>
    <name evidence="2" type="ORF">BN874_2740005</name>
</gene>